<evidence type="ECO:0000259" key="4">
    <source>
        <dbReference type="SMART" id="SM00932"/>
    </source>
</evidence>
<evidence type="ECO:0000256" key="2">
    <source>
        <dbReference type="ARBA" id="ARBA00006420"/>
    </source>
</evidence>
<comment type="function">
    <text evidence="1">Molecular scaffold for [Fe-S] cluster assembly of mitochondrial iron-sulfur proteins.</text>
</comment>
<keyword evidence="6" id="KW-1185">Reference proteome</keyword>
<evidence type="ECO:0000313" key="5">
    <source>
        <dbReference type="EMBL" id="VDK75149.1"/>
    </source>
</evidence>
<dbReference type="EMBL" id="UYRX01000135">
    <property type="protein sequence ID" value="VDK75149.1"/>
    <property type="molecule type" value="Genomic_DNA"/>
</dbReference>
<dbReference type="GO" id="GO:0005739">
    <property type="term" value="C:mitochondrion"/>
    <property type="evidence" value="ECO:0007669"/>
    <property type="project" value="TreeGrafter"/>
</dbReference>
<dbReference type="GO" id="GO:0005506">
    <property type="term" value="F:iron ion binding"/>
    <property type="evidence" value="ECO:0007669"/>
    <property type="project" value="InterPro"/>
</dbReference>
<dbReference type="Pfam" id="PF01106">
    <property type="entry name" value="NifU"/>
    <property type="match status" value="1"/>
</dbReference>
<dbReference type="OrthoDB" id="565552at2759"/>
<dbReference type="PANTHER" id="PTHR11178:SF1">
    <property type="entry name" value="NFU1 IRON-SULFUR CLUSTER SCAFFOLD HOMOLOG, MITOCHONDRIAL"/>
    <property type="match status" value="1"/>
</dbReference>
<dbReference type="PIRSF" id="PIRSF036773">
    <property type="entry name" value="HIRIP5"/>
    <property type="match status" value="1"/>
</dbReference>
<dbReference type="InterPro" id="IPR034904">
    <property type="entry name" value="FSCA_dom_sf"/>
</dbReference>
<dbReference type="GO" id="GO:0051536">
    <property type="term" value="F:iron-sulfur cluster binding"/>
    <property type="evidence" value="ECO:0007669"/>
    <property type="project" value="InterPro"/>
</dbReference>
<dbReference type="InterPro" id="IPR001075">
    <property type="entry name" value="NIF_FeS_clus_asmbl_NifU_C"/>
</dbReference>
<dbReference type="InterPro" id="IPR036498">
    <property type="entry name" value="Nfu/NifU_N_sf"/>
</dbReference>
<dbReference type="OMA" id="AIMEHYM"/>
<dbReference type="FunFam" id="3.30.300.130:FF:000001">
    <property type="entry name" value="NFU1 iron-sulfur cluster scaffold"/>
    <property type="match status" value="1"/>
</dbReference>
<dbReference type="FunFam" id="3.30.1370.70:FF:000001">
    <property type="entry name" value="NifU-like protein 4, mitochondrial"/>
    <property type="match status" value="1"/>
</dbReference>
<name>A0A3P6SVR1_LITSI</name>
<dbReference type="Gene3D" id="3.30.300.130">
    <property type="entry name" value="Fe-S cluster assembly (FSCA)"/>
    <property type="match status" value="1"/>
</dbReference>
<dbReference type="InterPro" id="IPR035433">
    <property type="entry name" value="NFU1-like"/>
</dbReference>
<dbReference type="Gene3D" id="3.30.1370.70">
    <property type="entry name" value="Scaffold protein Nfu/NifU, N-terminal domain"/>
    <property type="match status" value="1"/>
</dbReference>
<dbReference type="SUPFAM" id="SSF110836">
    <property type="entry name" value="Hypothetical protein SAV1430"/>
    <property type="match status" value="1"/>
</dbReference>
<gene>
    <name evidence="5" type="ORF">NLS_LOCUS2775</name>
</gene>
<dbReference type="SMART" id="SM00932">
    <property type="entry name" value="Nfu_N"/>
    <property type="match status" value="1"/>
</dbReference>
<comment type="similarity">
    <text evidence="2">Belongs to the NifU family.</text>
</comment>
<dbReference type="STRING" id="42156.A0A3P6SVR1"/>
<dbReference type="PANTHER" id="PTHR11178">
    <property type="entry name" value="IRON-SULFUR CLUSTER SCAFFOLD PROTEIN NFU-RELATED"/>
    <property type="match status" value="1"/>
</dbReference>
<dbReference type="Pfam" id="PF08712">
    <property type="entry name" value="Nfu_N"/>
    <property type="match status" value="1"/>
</dbReference>
<dbReference type="GO" id="GO:0016226">
    <property type="term" value="P:iron-sulfur cluster assembly"/>
    <property type="evidence" value="ECO:0007669"/>
    <property type="project" value="InterPro"/>
</dbReference>
<evidence type="ECO:0000313" key="6">
    <source>
        <dbReference type="Proteomes" id="UP000277928"/>
    </source>
</evidence>
<protein>
    <recommendedName>
        <fullName evidence="3">NFU1 iron-sulfur cluster scaffold homolog, mitochondrial</fullName>
    </recommendedName>
</protein>
<reference evidence="5 6" key="1">
    <citation type="submission" date="2018-08" db="EMBL/GenBank/DDBJ databases">
        <authorList>
            <person name="Laetsch R D."/>
            <person name="Stevens L."/>
            <person name="Kumar S."/>
            <person name="Blaxter L. M."/>
        </authorList>
    </citation>
    <scope>NUCLEOTIDE SEQUENCE [LARGE SCALE GENOMIC DNA]</scope>
</reference>
<dbReference type="Proteomes" id="UP000277928">
    <property type="component" value="Unassembled WGS sequence"/>
</dbReference>
<feature type="domain" description="Scaffold protein Nfu/NifU N-terminal" evidence="4">
    <location>
        <begin position="29"/>
        <end position="118"/>
    </location>
</feature>
<proteinExistence type="inferred from homology"/>
<organism evidence="5 6">
    <name type="scientific">Litomosoides sigmodontis</name>
    <name type="common">Filarial nematode worm</name>
    <dbReference type="NCBI Taxonomy" id="42156"/>
    <lineage>
        <taxon>Eukaryota</taxon>
        <taxon>Metazoa</taxon>
        <taxon>Ecdysozoa</taxon>
        <taxon>Nematoda</taxon>
        <taxon>Chromadorea</taxon>
        <taxon>Rhabditida</taxon>
        <taxon>Spirurina</taxon>
        <taxon>Spiruromorpha</taxon>
        <taxon>Filarioidea</taxon>
        <taxon>Onchocercidae</taxon>
        <taxon>Litomosoides</taxon>
    </lineage>
</organism>
<dbReference type="InterPro" id="IPR014824">
    <property type="entry name" value="Nfu/NifU_N"/>
</dbReference>
<dbReference type="AlphaFoldDB" id="A0A3P6SVR1"/>
<dbReference type="SUPFAM" id="SSF117916">
    <property type="entry name" value="Fe-S cluster assembly (FSCA) domain-like"/>
    <property type="match status" value="1"/>
</dbReference>
<accession>A0A3P6SVR1</accession>
<evidence type="ECO:0000256" key="1">
    <source>
        <dbReference type="ARBA" id="ARBA00002175"/>
    </source>
</evidence>
<evidence type="ECO:0000256" key="3">
    <source>
        <dbReference type="ARBA" id="ARBA00018782"/>
    </source>
</evidence>
<sequence>MWNQPLLRKSRHLLSVSPSLIRPGRRMFIQVQETPNPATLKFIPGKTIIGKGKGTLDFPDFSSAKKSPLAMEVLRINGVKSVLLGEDYITITKQKEVDDWALLKPEIFAVLMDYLQSEKPIVNEGEIPKGPEDTEIHPDDSDTVAMIKELLECRIKPMVQEDGGDVIYKGFRDGVVYLKMQGSCTGCPSSSVTLQSGIKNMLQFYVPEVKDVVEVKDEADNVSDSAFDDLMGKIRVKPNENEQNKK</sequence>